<dbReference type="Proteomes" id="UP001432000">
    <property type="component" value="Chromosome"/>
</dbReference>
<keyword evidence="3" id="KW-1003">Cell membrane</keyword>
<dbReference type="PROSITE" id="PS50850">
    <property type="entry name" value="MFS"/>
    <property type="match status" value="1"/>
</dbReference>
<dbReference type="SUPFAM" id="SSF103473">
    <property type="entry name" value="MFS general substrate transporter"/>
    <property type="match status" value="1"/>
</dbReference>
<sequence>MTESIPRASAPGVEVPRRAWQALIVLLLGMFMALLDTTIVNVALPTIETSLDASEATLSWIISGYALAFGLALIPSGKVGDRVGHKWVFFAGLALFTVASFACGLAQNDLQLVIARIVQGLAGGIFVPAVTAFIQLLFPGQVRGKAFAIMGAVIGVSTALGPIAGGLIIEAFGNENGWRGVFWVNLPIGVVGLIAAAFLLPNRSEIESETRSETGIDWVGLLLVTAGLVALLVPLIEGQDQGWPVWTYITLAAGALLIAAFGAWEVHYTKRGHNPLVPPKLFAHPAFTGGTILALVYFASFTSIFFTLSLLWQSGLGNSALSSGAVMLPFAIGSIIASSQSNKLTQRLGRTVLLLGTSLVAVSLIWMWILLATTDASELTNWKLLVPLLIGGLGNGAFIAPNAQFIVATVDRQDAGAASGVISTMQRIGSAVGIAVIGSVLFGSLNITGPDTVASGFMHAASVAMAVSAAFGVVALLLVFALPKRVDAPGPPSRESVDH</sequence>
<feature type="transmembrane region" description="Helical" evidence="7">
    <location>
        <begin position="351"/>
        <end position="372"/>
    </location>
</feature>
<evidence type="ECO:0000259" key="8">
    <source>
        <dbReference type="PROSITE" id="PS50850"/>
    </source>
</evidence>
<dbReference type="InterPro" id="IPR011701">
    <property type="entry name" value="MFS"/>
</dbReference>
<dbReference type="PRINTS" id="PR01036">
    <property type="entry name" value="TCRTETB"/>
</dbReference>
<feature type="transmembrane region" description="Helical" evidence="7">
    <location>
        <begin position="181"/>
        <end position="202"/>
    </location>
</feature>
<keyword evidence="4 7" id="KW-0812">Transmembrane</keyword>
<feature type="transmembrane region" description="Helical" evidence="7">
    <location>
        <begin position="285"/>
        <end position="308"/>
    </location>
</feature>
<keyword evidence="2" id="KW-0813">Transport</keyword>
<evidence type="ECO:0000256" key="4">
    <source>
        <dbReference type="ARBA" id="ARBA00022692"/>
    </source>
</evidence>
<evidence type="ECO:0000256" key="7">
    <source>
        <dbReference type="SAM" id="Phobius"/>
    </source>
</evidence>
<comment type="subcellular location">
    <subcellularLocation>
        <location evidence="1">Cell membrane</location>
        <topology evidence="1">Multi-pass membrane protein</topology>
    </subcellularLocation>
</comment>
<feature type="transmembrane region" description="Helical" evidence="7">
    <location>
        <begin position="56"/>
        <end position="75"/>
    </location>
</feature>
<keyword evidence="5 7" id="KW-1133">Transmembrane helix</keyword>
<feature type="transmembrane region" description="Helical" evidence="7">
    <location>
        <begin position="113"/>
        <end position="134"/>
    </location>
</feature>
<dbReference type="Gene3D" id="1.20.1250.20">
    <property type="entry name" value="MFS general substrate transporter like domains"/>
    <property type="match status" value="1"/>
</dbReference>
<dbReference type="CDD" id="cd17321">
    <property type="entry name" value="MFS_MMR_MDR_like"/>
    <property type="match status" value="1"/>
</dbReference>
<feature type="transmembrane region" description="Helical" evidence="7">
    <location>
        <begin position="320"/>
        <end position="339"/>
    </location>
</feature>
<reference evidence="9 10" key="1">
    <citation type="submission" date="2024-03" db="EMBL/GenBank/DDBJ databases">
        <title>Natural products discovery in diverse microorganisms through a two-stage MS feature dereplication strategy.</title>
        <authorList>
            <person name="Zhang R."/>
        </authorList>
    </citation>
    <scope>NUCLEOTIDE SEQUENCE [LARGE SCALE GENOMIC DNA]</scope>
    <source>
        <strain evidence="9 10">18930</strain>
    </source>
</reference>
<evidence type="ECO:0000313" key="10">
    <source>
        <dbReference type="Proteomes" id="UP001432000"/>
    </source>
</evidence>
<keyword evidence="6 7" id="KW-0472">Membrane</keyword>
<dbReference type="RefSeq" id="WP_338891430.1">
    <property type="nucleotide sequence ID" value="NZ_CP147846.1"/>
</dbReference>
<evidence type="ECO:0000256" key="3">
    <source>
        <dbReference type="ARBA" id="ARBA00022475"/>
    </source>
</evidence>
<feature type="transmembrane region" description="Helical" evidence="7">
    <location>
        <begin position="20"/>
        <end position="44"/>
    </location>
</feature>
<feature type="transmembrane region" description="Helical" evidence="7">
    <location>
        <begin position="459"/>
        <end position="482"/>
    </location>
</feature>
<dbReference type="InterPro" id="IPR036259">
    <property type="entry name" value="MFS_trans_sf"/>
</dbReference>
<feature type="domain" description="Major facilitator superfamily (MFS) profile" evidence="8">
    <location>
        <begin position="22"/>
        <end position="487"/>
    </location>
</feature>
<dbReference type="NCBIfam" id="TIGR00711">
    <property type="entry name" value="efflux_EmrB"/>
    <property type="match status" value="1"/>
</dbReference>
<evidence type="ECO:0000256" key="1">
    <source>
        <dbReference type="ARBA" id="ARBA00004651"/>
    </source>
</evidence>
<feature type="transmembrane region" description="Helical" evidence="7">
    <location>
        <begin position="146"/>
        <end position="169"/>
    </location>
</feature>
<feature type="transmembrane region" description="Helical" evidence="7">
    <location>
        <begin position="428"/>
        <end position="447"/>
    </location>
</feature>
<proteinExistence type="predicted"/>
<evidence type="ECO:0000256" key="2">
    <source>
        <dbReference type="ARBA" id="ARBA00022448"/>
    </source>
</evidence>
<keyword evidence="10" id="KW-1185">Reference proteome</keyword>
<dbReference type="Pfam" id="PF07690">
    <property type="entry name" value="MFS_1"/>
    <property type="match status" value="1"/>
</dbReference>
<feature type="transmembrane region" description="Helical" evidence="7">
    <location>
        <begin position="245"/>
        <end position="264"/>
    </location>
</feature>
<dbReference type="Gene3D" id="1.20.1720.10">
    <property type="entry name" value="Multidrug resistance protein D"/>
    <property type="match status" value="1"/>
</dbReference>
<evidence type="ECO:0000313" key="9">
    <source>
        <dbReference type="EMBL" id="WXG70191.1"/>
    </source>
</evidence>
<dbReference type="EMBL" id="CP147846">
    <property type="protein sequence ID" value="WXG70191.1"/>
    <property type="molecule type" value="Genomic_DNA"/>
</dbReference>
<accession>A0ABZ2PUM5</accession>
<dbReference type="InterPro" id="IPR004638">
    <property type="entry name" value="EmrB-like"/>
</dbReference>
<feature type="transmembrane region" description="Helical" evidence="7">
    <location>
        <begin position="384"/>
        <end position="407"/>
    </location>
</feature>
<protein>
    <submittedName>
        <fullName evidence="9">MFS transporter</fullName>
    </submittedName>
</protein>
<gene>
    <name evidence="9" type="ORF">WDS16_06630</name>
</gene>
<name>A0ABZ2PUM5_9NOCA</name>
<evidence type="ECO:0000256" key="6">
    <source>
        <dbReference type="ARBA" id="ARBA00023136"/>
    </source>
</evidence>
<feature type="transmembrane region" description="Helical" evidence="7">
    <location>
        <begin position="214"/>
        <end position="233"/>
    </location>
</feature>
<dbReference type="PANTHER" id="PTHR42718:SF39">
    <property type="entry name" value="ACTINORHODIN TRANSPORTER-RELATED"/>
    <property type="match status" value="1"/>
</dbReference>
<organism evidence="9 10">
    <name type="scientific">Rhodococcus sovatensis</name>
    <dbReference type="NCBI Taxonomy" id="1805840"/>
    <lineage>
        <taxon>Bacteria</taxon>
        <taxon>Bacillati</taxon>
        <taxon>Actinomycetota</taxon>
        <taxon>Actinomycetes</taxon>
        <taxon>Mycobacteriales</taxon>
        <taxon>Nocardiaceae</taxon>
        <taxon>Rhodococcus</taxon>
    </lineage>
</organism>
<dbReference type="PANTHER" id="PTHR42718">
    <property type="entry name" value="MAJOR FACILITATOR SUPERFAMILY MULTIDRUG TRANSPORTER MFSC"/>
    <property type="match status" value="1"/>
</dbReference>
<evidence type="ECO:0000256" key="5">
    <source>
        <dbReference type="ARBA" id="ARBA00022989"/>
    </source>
</evidence>
<dbReference type="InterPro" id="IPR020846">
    <property type="entry name" value="MFS_dom"/>
</dbReference>
<feature type="transmembrane region" description="Helical" evidence="7">
    <location>
        <begin position="87"/>
        <end position="107"/>
    </location>
</feature>